<dbReference type="EMBL" id="CAJFCJ010000020">
    <property type="protein sequence ID" value="CAD5124383.1"/>
    <property type="molecule type" value="Genomic_DNA"/>
</dbReference>
<reference evidence="1 2" key="1">
    <citation type="submission" date="2020-08" db="EMBL/GenBank/DDBJ databases">
        <authorList>
            <person name="Hejnol A."/>
        </authorList>
    </citation>
    <scope>NUCLEOTIDE SEQUENCE [LARGE SCALE GENOMIC DNA]</scope>
</reference>
<dbReference type="SUPFAM" id="SSF48371">
    <property type="entry name" value="ARM repeat"/>
    <property type="match status" value="1"/>
</dbReference>
<dbReference type="InterPro" id="IPR016024">
    <property type="entry name" value="ARM-type_fold"/>
</dbReference>
<comment type="caution">
    <text evidence="1">The sequence shown here is derived from an EMBL/GenBank/DDBJ whole genome shotgun (WGS) entry which is preliminary data.</text>
</comment>
<gene>
    <name evidence="1" type="ORF">DGYR_LOCUS11932</name>
</gene>
<evidence type="ECO:0000313" key="2">
    <source>
        <dbReference type="Proteomes" id="UP000549394"/>
    </source>
</evidence>
<sequence length="737" mass="82865">MPVALSTLKNKDWEGAGPILKEYYENIQSGSKLEEDDLDACVDATKHYSLEIRSLALRLLSYQYQKNVNDEHVIKSIVKSLRGPNLLDLRIDTPEKESEDNNPYVLLHNNLTLSIGLLQEHAADHLMPIFKPVALYIANSLKSNILQIRLGAVNYLRQLQNPPVPSQCLSQWSSAFLSVLDQVIPSLIDNIAYADDLVEYTINSNISLNDIEPPKNINDLSNLRNWSALAFENLASLLQTDVALAAKGPISSGLTSRDWKKTEASLLVTAAFCQSVSSRQPRVMKDIYDLALSTAGQALASTDPLLKAGCCFALQTLHCCKADQKTNSEWWTKLMKASPSLLSDHCAEVRESSLRALTSVLAYGNRDISSYAQKLSSGLRKSENLFNGSGRFTFFECCVHLVARCGIQFDDEGSSLLRPLVDYFLSLQLTSVPVEELLLVVQPICLAAIFSGPVFSNYRESIVVKIQRFLCQDFNGNWTNQEDENRFIAIIDTVSACLESSTEPLPSLITDKLSNCIIRTLKKENPENILQSSIAFVGNLSRTNWSAVKQHSSELIKCLEDFSSSSNQEIRSNSYWTLLSVVNNIDECCFGEEFISNLTENIKKKEEDFSSMSLLVTISERWPKMGKARSLLTTPDTFQVICKSLRRDWPREEDRIRLVEGLCKIIGGKNVRWINKDCWEHFLVAMATMETKKETSERIRQTLHDARASLGNATWSRLMQQMGTKGAFALRKKYQLY</sequence>
<name>A0A7I8W7U5_9ANNE</name>
<dbReference type="Proteomes" id="UP000549394">
    <property type="component" value="Unassembled WGS sequence"/>
</dbReference>
<accession>A0A7I8W7U5</accession>
<dbReference type="Gene3D" id="1.25.10.10">
    <property type="entry name" value="Leucine-rich Repeat Variant"/>
    <property type="match status" value="1"/>
</dbReference>
<organism evidence="1 2">
    <name type="scientific">Dimorphilus gyrociliatus</name>
    <dbReference type="NCBI Taxonomy" id="2664684"/>
    <lineage>
        <taxon>Eukaryota</taxon>
        <taxon>Metazoa</taxon>
        <taxon>Spiralia</taxon>
        <taxon>Lophotrochozoa</taxon>
        <taxon>Annelida</taxon>
        <taxon>Polychaeta</taxon>
        <taxon>Polychaeta incertae sedis</taxon>
        <taxon>Dinophilidae</taxon>
        <taxon>Dimorphilus</taxon>
    </lineage>
</organism>
<evidence type="ECO:0000313" key="1">
    <source>
        <dbReference type="EMBL" id="CAD5124383.1"/>
    </source>
</evidence>
<proteinExistence type="predicted"/>
<keyword evidence="2" id="KW-1185">Reference proteome</keyword>
<dbReference type="AlphaFoldDB" id="A0A7I8W7U5"/>
<dbReference type="InterPro" id="IPR011989">
    <property type="entry name" value="ARM-like"/>
</dbReference>
<protein>
    <submittedName>
        <fullName evidence="1">Uncharacterized protein</fullName>
    </submittedName>
</protein>